<organism evidence="2 3">
    <name type="scientific">Kaistia geumhonensis</name>
    <dbReference type="NCBI Taxonomy" id="410839"/>
    <lineage>
        <taxon>Bacteria</taxon>
        <taxon>Pseudomonadati</taxon>
        <taxon>Pseudomonadota</taxon>
        <taxon>Alphaproteobacteria</taxon>
        <taxon>Hyphomicrobiales</taxon>
        <taxon>Kaistiaceae</taxon>
        <taxon>Kaistia</taxon>
    </lineage>
</organism>
<feature type="region of interest" description="Disordered" evidence="1">
    <location>
        <begin position="1"/>
        <end position="21"/>
    </location>
</feature>
<dbReference type="RefSeq" id="WP_266284123.1">
    <property type="nucleotide sequence ID" value="NZ_JAPKNF010000004.1"/>
</dbReference>
<keyword evidence="3" id="KW-1185">Reference proteome</keyword>
<evidence type="ECO:0000313" key="2">
    <source>
        <dbReference type="EMBL" id="MDQ0518551.1"/>
    </source>
</evidence>
<feature type="region of interest" description="Disordered" evidence="1">
    <location>
        <begin position="33"/>
        <end position="57"/>
    </location>
</feature>
<reference evidence="2 3" key="1">
    <citation type="submission" date="2023-07" db="EMBL/GenBank/DDBJ databases">
        <title>Genomic Encyclopedia of Type Strains, Phase IV (KMG-IV): sequencing the most valuable type-strain genomes for metagenomic binning, comparative biology and taxonomic classification.</title>
        <authorList>
            <person name="Goeker M."/>
        </authorList>
    </citation>
    <scope>NUCLEOTIDE SEQUENCE [LARGE SCALE GENOMIC DNA]</scope>
    <source>
        <strain evidence="2 3">B1-1</strain>
    </source>
</reference>
<gene>
    <name evidence="2" type="ORF">QO015_004164</name>
</gene>
<dbReference type="EMBL" id="JAUSWJ010000001">
    <property type="protein sequence ID" value="MDQ0518551.1"/>
    <property type="molecule type" value="Genomic_DNA"/>
</dbReference>
<dbReference type="Proteomes" id="UP001223743">
    <property type="component" value="Unassembled WGS sequence"/>
</dbReference>
<protein>
    <submittedName>
        <fullName evidence="2">Uncharacterized protein</fullName>
    </submittedName>
</protein>
<proteinExistence type="predicted"/>
<accession>A0ABU0MC60</accession>
<comment type="caution">
    <text evidence="2">The sequence shown here is derived from an EMBL/GenBank/DDBJ whole genome shotgun (WGS) entry which is preliminary data.</text>
</comment>
<evidence type="ECO:0000313" key="3">
    <source>
        <dbReference type="Proteomes" id="UP001223743"/>
    </source>
</evidence>
<name>A0ABU0MC60_9HYPH</name>
<evidence type="ECO:0000256" key="1">
    <source>
        <dbReference type="SAM" id="MobiDB-lite"/>
    </source>
</evidence>
<sequence length="57" mass="6924">MADDPQRFMKQPPRKKAVVKRVVLSEEQRRAYEDLVKQKDERDREYGRHLDGENKPR</sequence>